<dbReference type="InterPro" id="IPR019888">
    <property type="entry name" value="Tscrpt_reg_AsnC-like"/>
</dbReference>
<dbReference type="InterPro" id="IPR036390">
    <property type="entry name" value="WH_DNA-bd_sf"/>
</dbReference>
<proteinExistence type="predicted"/>
<dbReference type="Proteomes" id="UP000248544">
    <property type="component" value="Unassembled WGS sequence"/>
</dbReference>
<dbReference type="PRINTS" id="PR00033">
    <property type="entry name" value="HTHASNC"/>
</dbReference>
<dbReference type="PROSITE" id="PS50956">
    <property type="entry name" value="HTH_ASNC_2"/>
    <property type="match status" value="2"/>
</dbReference>
<keyword evidence="1" id="KW-0805">Transcription regulation</keyword>
<dbReference type="PANTHER" id="PTHR30154:SF34">
    <property type="entry name" value="TRANSCRIPTIONAL REGULATOR AZLB"/>
    <property type="match status" value="1"/>
</dbReference>
<dbReference type="PANTHER" id="PTHR30154">
    <property type="entry name" value="LEUCINE-RESPONSIVE REGULATORY PROTEIN"/>
    <property type="match status" value="1"/>
</dbReference>
<dbReference type="Pfam" id="PF01037">
    <property type="entry name" value="AsnC_trans_reg"/>
    <property type="match status" value="2"/>
</dbReference>
<evidence type="ECO:0000256" key="2">
    <source>
        <dbReference type="ARBA" id="ARBA00023125"/>
    </source>
</evidence>
<evidence type="ECO:0000259" key="4">
    <source>
        <dbReference type="PROSITE" id="PS50956"/>
    </source>
</evidence>
<dbReference type="Gene3D" id="1.10.10.10">
    <property type="entry name" value="Winged helix-like DNA-binding domain superfamily/Winged helix DNA-binding domain"/>
    <property type="match status" value="2"/>
</dbReference>
<dbReference type="EMBL" id="POUA01000145">
    <property type="protein sequence ID" value="PZG42992.1"/>
    <property type="molecule type" value="Genomic_DNA"/>
</dbReference>
<dbReference type="InterPro" id="IPR011008">
    <property type="entry name" value="Dimeric_a/b-barrel"/>
</dbReference>
<keyword evidence="2" id="KW-0238">DNA-binding</keyword>
<evidence type="ECO:0000256" key="1">
    <source>
        <dbReference type="ARBA" id="ARBA00023015"/>
    </source>
</evidence>
<keyword evidence="6" id="KW-1185">Reference proteome</keyword>
<dbReference type="Gene3D" id="3.30.70.920">
    <property type="match status" value="2"/>
</dbReference>
<sequence length="337" mass="36689">MHPMNELDTLDRKILAALHLNGRASWTDIAQAIGTSTTTVARRAQQLIQDGVVVVAAVPHVEHRGPVDVFLVRLACSPGTQLRVADRLARFPEIRFVAVVTGSHDIVFELVAPKSRDLFSILVDEVQRIPGAMRSQADLVLHTYKISYDWSLQGLDFAPGAFAAEPIPHSCGPHHLDDVDRDILDVMRDDGRASFQSIAKHLGVSESTVRRRFEVMTERGCATISTFIPASALGYEAEVLFWLSVEPARLDAVAGVLTGHRGVRHISATLGQSSLLIEVIMPTTAELHEFTSRTLAGIPGIQSWTASVQLLTVKRGFLPVPWAQAHLATVTGQKPAG</sequence>
<feature type="domain" description="HTH asnC-type" evidence="4">
    <location>
        <begin position="176"/>
        <end position="236"/>
    </location>
</feature>
<dbReference type="Pfam" id="PF13404">
    <property type="entry name" value="HTH_AsnC-type"/>
    <property type="match status" value="2"/>
</dbReference>
<dbReference type="GO" id="GO:0005829">
    <property type="term" value="C:cytosol"/>
    <property type="evidence" value="ECO:0007669"/>
    <property type="project" value="TreeGrafter"/>
</dbReference>
<keyword evidence="3" id="KW-0804">Transcription</keyword>
<dbReference type="InterPro" id="IPR000485">
    <property type="entry name" value="AsnC-type_HTH_dom"/>
</dbReference>
<dbReference type="SUPFAM" id="SSF54909">
    <property type="entry name" value="Dimeric alpha+beta barrel"/>
    <property type="match status" value="2"/>
</dbReference>
<dbReference type="GO" id="GO:0043565">
    <property type="term" value="F:sequence-specific DNA binding"/>
    <property type="evidence" value="ECO:0007669"/>
    <property type="project" value="InterPro"/>
</dbReference>
<accession>A0A2W2G515</accession>
<dbReference type="InterPro" id="IPR036388">
    <property type="entry name" value="WH-like_DNA-bd_sf"/>
</dbReference>
<evidence type="ECO:0000256" key="3">
    <source>
        <dbReference type="ARBA" id="ARBA00023163"/>
    </source>
</evidence>
<reference evidence="5 6" key="1">
    <citation type="submission" date="2018-01" db="EMBL/GenBank/DDBJ databases">
        <title>Draft genome sequence of Sphaerisporangium sp. 7K107.</title>
        <authorList>
            <person name="Sahin N."/>
            <person name="Saygin H."/>
            <person name="Ay H."/>
        </authorList>
    </citation>
    <scope>NUCLEOTIDE SEQUENCE [LARGE SCALE GENOMIC DNA]</scope>
    <source>
        <strain evidence="5 6">7K107</strain>
    </source>
</reference>
<dbReference type="SUPFAM" id="SSF46785">
    <property type="entry name" value="Winged helix' DNA-binding domain"/>
    <property type="match status" value="2"/>
</dbReference>
<comment type="caution">
    <text evidence="5">The sequence shown here is derived from an EMBL/GenBank/DDBJ whole genome shotgun (WGS) entry which is preliminary data.</text>
</comment>
<organism evidence="5 6">
    <name type="scientific">Spongiactinospora gelatinilytica</name>
    <dbReference type="NCBI Taxonomy" id="2666298"/>
    <lineage>
        <taxon>Bacteria</taxon>
        <taxon>Bacillati</taxon>
        <taxon>Actinomycetota</taxon>
        <taxon>Actinomycetes</taxon>
        <taxon>Streptosporangiales</taxon>
        <taxon>Streptosporangiaceae</taxon>
        <taxon>Spongiactinospora</taxon>
    </lineage>
</organism>
<feature type="domain" description="HTH asnC-type" evidence="4">
    <location>
        <begin position="7"/>
        <end position="67"/>
    </location>
</feature>
<dbReference type="AlphaFoldDB" id="A0A2W2G515"/>
<gene>
    <name evidence="5" type="ORF">C1I98_19110</name>
</gene>
<dbReference type="SMART" id="SM00344">
    <property type="entry name" value="HTH_ASNC"/>
    <property type="match status" value="2"/>
</dbReference>
<dbReference type="InterPro" id="IPR019887">
    <property type="entry name" value="Tscrpt_reg_AsnC/Lrp_C"/>
</dbReference>
<evidence type="ECO:0000313" key="5">
    <source>
        <dbReference type="EMBL" id="PZG42992.1"/>
    </source>
</evidence>
<evidence type="ECO:0000313" key="6">
    <source>
        <dbReference type="Proteomes" id="UP000248544"/>
    </source>
</evidence>
<dbReference type="GO" id="GO:0043200">
    <property type="term" value="P:response to amino acid"/>
    <property type="evidence" value="ECO:0007669"/>
    <property type="project" value="TreeGrafter"/>
</dbReference>
<name>A0A2W2G515_9ACTN</name>
<protein>
    <submittedName>
        <fullName evidence="5">Lrp/AsnC family transcriptional regulator</fullName>
    </submittedName>
</protein>